<dbReference type="EMBL" id="CP011132">
    <property type="protein sequence ID" value="AKE61285.1"/>
    <property type="molecule type" value="Genomic_DNA"/>
</dbReference>
<evidence type="ECO:0000313" key="2">
    <source>
        <dbReference type="EMBL" id="AKE61285.1"/>
    </source>
</evidence>
<dbReference type="NCBIfam" id="TIGR03765">
    <property type="entry name" value="ICE_PFL_4695"/>
    <property type="match status" value="1"/>
</dbReference>
<dbReference type="PROSITE" id="PS51257">
    <property type="entry name" value="PROKAR_LIPOPROTEIN"/>
    <property type="match status" value="1"/>
</dbReference>
<name>A0A0F6RHN7_CITAM</name>
<dbReference type="AlphaFoldDB" id="A0A0F6RHN7"/>
<dbReference type="KEGG" id="cama:F384_23305"/>
<sequence length="176" mass="18697">MKKNIDKYFNGIFCVSLLTAAFSCFASLTVVGDLGGESTRPLFEAINSGEESHLSDVSSLPEPPSSLSISDMLPVNTPEMTPGKVTSRPLQLPGLPPVFVIGDDDISRAWLRQRGAELKGMGATGMVVNVTTESALNTLRGLLPGTEMVPVRGGDLAQRLKLTHYPVLITADGLAQ</sequence>
<evidence type="ECO:0000256" key="1">
    <source>
        <dbReference type="SAM" id="SignalP"/>
    </source>
</evidence>
<feature type="chain" id="PRO_5002509259" evidence="1">
    <location>
        <begin position="27"/>
        <end position="176"/>
    </location>
</feature>
<dbReference type="OrthoDB" id="8560395at2"/>
<dbReference type="PATRIC" id="fig|1261127.3.peg.4836"/>
<evidence type="ECO:0000313" key="3">
    <source>
        <dbReference type="Proteomes" id="UP000034085"/>
    </source>
</evidence>
<dbReference type="RefSeq" id="WP_032676576.1">
    <property type="nucleotide sequence ID" value="NZ_CP011132.1"/>
</dbReference>
<feature type="signal peptide" evidence="1">
    <location>
        <begin position="1"/>
        <end position="26"/>
    </location>
</feature>
<proteinExistence type="predicted"/>
<reference evidence="2 3" key="1">
    <citation type="journal article" date="2013" name="Appl. Microbiol. Biotechnol.">
        <title>Glycerol assimilation and production of 1,3-propanediol by Citrobacter amalonaticus Y19.</title>
        <authorList>
            <person name="Ainala S.K."/>
            <person name="Ashok S."/>
            <person name="Ko Y."/>
            <person name="Park S."/>
        </authorList>
    </citation>
    <scope>NUCLEOTIDE SEQUENCE [LARGE SCALE GENOMIC DNA]</scope>
    <source>
        <strain evidence="2 3">Y19</strain>
    </source>
</reference>
<dbReference type="HOGENOM" id="CLU_119102_0_0_6"/>
<protein>
    <submittedName>
        <fullName evidence="2">Conjugal transfer protein</fullName>
    </submittedName>
</protein>
<gene>
    <name evidence="2" type="ORF">F384_23305</name>
</gene>
<dbReference type="InterPro" id="IPR021300">
    <property type="entry name" value="Integr_conj_element_PFL4695"/>
</dbReference>
<keyword evidence="1" id="KW-0732">Signal</keyword>
<dbReference type="Pfam" id="PF11072">
    <property type="entry name" value="DUF2859"/>
    <property type="match status" value="1"/>
</dbReference>
<organism evidence="2 3">
    <name type="scientific">Citrobacter amalonaticus Y19</name>
    <dbReference type="NCBI Taxonomy" id="1261127"/>
    <lineage>
        <taxon>Bacteria</taxon>
        <taxon>Pseudomonadati</taxon>
        <taxon>Pseudomonadota</taxon>
        <taxon>Gammaproteobacteria</taxon>
        <taxon>Enterobacterales</taxon>
        <taxon>Enterobacteriaceae</taxon>
        <taxon>Citrobacter</taxon>
    </lineage>
</organism>
<dbReference type="Proteomes" id="UP000034085">
    <property type="component" value="Chromosome"/>
</dbReference>
<accession>A0A0F6RHN7</accession>